<dbReference type="PANTHER" id="PTHR40590">
    <property type="entry name" value="CYTOPLASMIC PROTEIN-RELATED"/>
    <property type="match status" value="1"/>
</dbReference>
<dbReference type="Pfam" id="PF01963">
    <property type="entry name" value="TraB_PrgY_gumN"/>
    <property type="match status" value="1"/>
</dbReference>
<feature type="signal peptide" evidence="1">
    <location>
        <begin position="1"/>
        <end position="32"/>
    </location>
</feature>
<evidence type="ECO:0000256" key="1">
    <source>
        <dbReference type="SAM" id="SignalP"/>
    </source>
</evidence>
<reference evidence="2 3" key="1">
    <citation type="submission" date="2013-09" db="EMBL/GenBank/DDBJ databases">
        <title>High correlation between genotypes and phenotypes of environmental bacteria Comamonas testosteroni strains.</title>
        <authorList>
            <person name="Liu L."/>
            <person name="Zhu W."/>
            <person name="Xia X."/>
            <person name="Xu B."/>
            <person name="Luo M."/>
            <person name="Wang G."/>
        </authorList>
    </citation>
    <scope>NUCLEOTIDE SEQUENCE [LARGE SCALE GENOMIC DNA]</scope>
    <source>
        <strain evidence="2 3">JL40</strain>
    </source>
</reference>
<dbReference type="CDD" id="cd14789">
    <property type="entry name" value="Tiki"/>
    <property type="match status" value="1"/>
</dbReference>
<name>A0A096GNC9_COMTE</name>
<evidence type="ECO:0000313" key="2">
    <source>
        <dbReference type="EMBL" id="KGH26700.1"/>
    </source>
</evidence>
<feature type="chain" id="PRO_5001926662" evidence="1">
    <location>
        <begin position="33"/>
        <end position="346"/>
    </location>
</feature>
<dbReference type="InterPro" id="IPR002816">
    <property type="entry name" value="TraB/PrgY/GumN_fam"/>
</dbReference>
<dbReference type="AlphaFoldDB" id="A0A096GNC9"/>
<dbReference type="EMBL" id="AWOR01000068">
    <property type="protein sequence ID" value="KGH26700.1"/>
    <property type="molecule type" value="Genomic_DNA"/>
</dbReference>
<gene>
    <name evidence="2" type="ORF">P353_21305</name>
</gene>
<dbReference type="Proteomes" id="UP000029553">
    <property type="component" value="Unassembled WGS sequence"/>
</dbReference>
<protein>
    <submittedName>
        <fullName evidence="2">GumN family protein</fullName>
    </submittedName>
</protein>
<keyword evidence="1" id="KW-0732">Signal</keyword>
<organism evidence="2 3">
    <name type="scientific">Comamonas testosteroni</name>
    <name type="common">Pseudomonas testosteroni</name>
    <dbReference type="NCBI Taxonomy" id="285"/>
    <lineage>
        <taxon>Bacteria</taxon>
        <taxon>Pseudomonadati</taxon>
        <taxon>Pseudomonadota</taxon>
        <taxon>Betaproteobacteria</taxon>
        <taxon>Burkholderiales</taxon>
        <taxon>Comamonadaceae</taxon>
        <taxon>Comamonas</taxon>
    </lineage>
</organism>
<proteinExistence type="predicted"/>
<dbReference type="PANTHER" id="PTHR40590:SF1">
    <property type="entry name" value="CYTOPLASMIC PROTEIN"/>
    <property type="match status" value="1"/>
</dbReference>
<evidence type="ECO:0000313" key="3">
    <source>
        <dbReference type="Proteomes" id="UP000029553"/>
    </source>
</evidence>
<accession>A0A096GNC9</accession>
<dbReference type="InterPro" id="IPR047111">
    <property type="entry name" value="YbaP-like"/>
</dbReference>
<sequence length="346" mass="37945">MPMPSLNLSRWILPLKAVPAMALALLTGLSMAAEPAAESAASCPPPFSLPTPAEVQAMAPHMQDRGLLWRVQDGERTSWLYGTLHVGKREWILPGRTIVRSMYGADLLALELDVLNPQVMQQLIEGFQARVDAPALPAELEARLAQQRKQACAEHLSTQRPDAQLLGLVSQLGRKQGLVAEFGADLLLAGMAHALHKPVLGLESAQTQLEELLSDDPAEVQESVRDGLDQLDDPKAPEILQQLANIWASGNEKQLENYADWCDCIKTERDRLKYARLMDGRNPGMADGIVRQLQQGKTVFAAVGALHMVGPKGLPELLRQKGYQVERVSFKPPSIQKSESKPIQAE</sequence>
<comment type="caution">
    <text evidence="2">The sequence shown here is derived from an EMBL/GenBank/DDBJ whole genome shotgun (WGS) entry which is preliminary data.</text>
</comment>